<dbReference type="RefSeq" id="WP_305013199.1">
    <property type="nucleotide sequence ID" value="NZ_JAUQSX010000011.1"/>
</dbReference>
<dbReference type="NCBIfam" id="NF041705">
    <property type="entry name" value="RIPP_cyclo_YhhA"/>
    <property type="match status" value="1"/>
</dbReference>
<evidence type="ECO:0000313" key="1">
    <source>
        <dbReference type="EMBL" id="MDO7848522.1"/>
    </source>
</evidence>
<protein>
    <submittedName>
        <fullName evidence="1">YhhA family cyclophane-containing RiPP</fullName>
    </submittedName>
</protein>
<keyword evidence="2" id="KW-1185">Reference proteome</keyword>
<evidence type="ECO:0000313" key="2">
    <source>
        <dbReference type="Proteomes" id="UP001167796"/>
    </source>
</evidence>
<dbReference type="Proteomes" id="UP001167796">
    <property type="component" value="Unassembled WGS sequence"/>
</dbReference>
<name>A0ABT9AGN2_9BACT</name>
<dbReference type="EMBL" id="JAUQSX010000011">
    <property type="protein sequence ID" value="MDO7848522.1"/>
    <property type="molecule type" value="Genomic_DNA"/>
</dbReference>
<reference evidence="1" key="1">
    <citation type="submission" date="2023-07" db="EMBL/GenBank/DDBJ databases">
        <authorList>
            <person name="Kim M.K."/>
        </authorList>
    </citation>
    <scope>NUCLEOTIDE SEQUENCE</scope>
    <source>
        <strain evidence="1">M29</strain>
    </source>
</reference>
<sequence>MDTTFAGATPQQAITPTNQELMPSLRQYAPEHPALSRMRAKLMQSSGTQVISAYDRMYHRHNRS</sequence>
<gene>
    <name evidence="1" type="primary">yhhA</name>
    <name evidence="1" type="ORF">Q5H92_19300</name>
</gene>
<organism evidence="1 2">
    <name type="scientific">Hymenobacter mellowenesis</name>
    <dbReference type="NCBI Taxonomy" id="3063995"/>
    <lineage>
        <taxon>Bacteria</taxon>
        <taxon>Pseudomonadati</taxon>
        <taxon>Bacteroidota</taxon>
        <taxon>Cytophagia</taxon>
        <taxon>Cytophagales</taxon>
        <taxon>Hymenobacteraceae</taxon>
        <taxon>Hymenobacter</taxon>
    </lineage>
</organism>
<proteinExistence type="predicted"/>
<comment type="caution">
    <text evidence="1">The sequence shown here is derived from an EMBL/GenBank/DDBJ whole genome shotgun (WGS) entry which is preliminary data.</text>
</comment>
<accession>A0ABT9AGN2</accession>